<feature type="transmembrane region" description="Helical" evidence="5">
    <location>
        <begin position="97"/>
        <end position="115"/>
    </location>
</feature>
<feature type="transmembrane region" description="Helical" evidence="5">
    <location>
        <begin position="43"/>
        <end position="60"/>
    </location>
</feature>
<evidence type="ECO:0000256" key="3">
    <source>
        <dbReference type="ARBA" id="ARBA00022989"/>
    </source>
</evidence>
<dbReference type="PANTHER" id="PTHR37422">
    <property type="entry name" value="TEICHURONIC ACID BIOSYNTHESIS PROTEIN TUAE"/>
    <property type="match status" value="1"/>
</dbReference>
<feature type="transmembrane region" description="Helical" evidence="5">
    <location>
        <begin position="72"/>
        <end position="91"/>
    </location>
</feature>
<keyword evidence="9" id="KW-0436">Ligase</keyword>
<dbReference type="GO" id="GO:0016874">
    <property type="term" value="F:ligase activity"/>
    <property type="evidence" value="ECO:0007669"/>
    <property type="project" value="UniProtKB-KW"/>
</dbReference>
<evidence type="ECO:0000256" key="5">
    <source>
        <dbReference type="SAM" id="Phobius"/>
    </source>
</evidence>
<dbReference type="PROSITE" id="PS51257">
    <property type="entry name" value="PROKAR_LIPOPROTEIN"/>
    <property type="match status" value="1"/>
</dbReference>
<evidence type="ECO:0000313" key="9">
    <source>
        <dbReference type="EMBL" id="VEI63314.1"/>
    </source>
</evidence>
<feature type="transmembrane region" description="Helical" evidence="5">
    <location>
        <begin position="404"/>
        <end position="423"/>
    </location>
</feature>
<comment type="subcellular location">
    <subcellularLocation>
        <location evidence="1">Membrane</location>
        <topology evidence="1">Multi-pass membrane protein</topology>
    </subcellularLocation>
</comment>
<dbReference type="AlphaFoldDB" id="A0A3S5AGV9"/>
<feature type="domain" description="Virulence factor membrane-bound polymerase C-terminal" evidence="7">
    <location>
        <begin position="389"/>
        <end position="568"/>
    </location>
</feature>
<keyword evidence="3 5" id="KW-1133">Transmembrane helix</keyword>
<dbReference type="InterPro" id="IPR007016">
    <property type="entry name" value="O-antigen_ligase-rel_domated"/>
</dbReference>
<evidence type="ECO:0000313" key="10">
    <source>
        <dbReference type="Proteomes" id="UP000281904"/>
    </source>
</evidence>
<feature type="transmembrane region" description="Helical" evidence="5">
    <location>
        <begin position="204"/>
        <end position="220"/>
    </location>
</feature>
<keyword evidence="2 5" id="KW-0812">Transmembrane</keyword>
<reference evidence="9 10" key="1">
    <citation type="submission" date="2018-12" db="EMBL/GenBank/DDBJ databases">
        <authorList>
            <consortium name="Pathogen Informatics"/>
        </authorList>
    </citation>
    <scope>NUCLEOTIDE SEQUENCE [LARGE SCALE GENOMIC DNA]</scope>
    <source>
        <strain evidence="9 10">NCTC10036</strain>
    </source>
</reference>
<gene>
    <name evidence="9" type="ORF">NCTC10036_01470</name>
</gene>
<evidence type="ECO:0000256" key="1">
    <source>
        <dbReference type="ARBA" id="ARBA00004141"/>
    </source>
</evidence>
<feature type="transmembrane region" description="Helical" evidence="5">
    <location>
        <begin position="251"/>
        <end position="270"/>
    </location>
</feature>
<dbReference type="InterPro" id="IPR031726">
    <property type="entry name" value="PglL_A"/>
</dbReference>
<dbReference type="Proteomes" id="UP000281904">
    <property type="component" value="Chromosome"/>
</dbReference>
<proteinExistence type="predicted"/>
<feature type="transmembrane region" description="Helical" evidence="5">
    <location>
        <begin position="443"/>
        <end position="466"/>
    </location>
</feature>
<evidence type="ECO:0000259" key="6">
    <source>
        <dbReference type="Pfam" id="PF04932"/>
    </source>
</evidence>
<dbReference type="Pfam" id="PF04932">
    <property type="entry name" value="Wzy_C"/>
    <property type="match status" value="1"/>
</dbReference>
<organism evidence="9 10">
    <name type="scientific">Serratia rubidaea</name>
    <name type="common">Serratia marinorubra</name>
    <dbReference type="NCBI Taxonomy" id="61652"/>
    <lineage>
        <taxon>Bacteria</taxon>
        <taxon>Pseudomonadati</taxon>
        <taxon>Pseudomonadota</taxon>
        <taxon>Gammaproteobacteria</taxon>
        <taxon>Enterobacterales</taxon>
        <taxon>Yersiniaceae</taxon>
        <taxon>Serratia</taxon>
    </lineage>
</organism>
<evidence type="ECO:0000256" key="4">
    <source>
        <dbReference type="ARBA" id="ARBA00023136"/>
    </source>
</evidence>
<feature type="transmembrane region" description="Helical" evidence="5">
    <location>
        <begin position="127"/>
        <end position="151"/>
    </location>
</feature>
<dbReference type="EMBL" id="LR134493">
    <property type="protein sequence ID" value="VEI63314.1"/>
    <property type="molecule type" value="Genomic_DNA"/>
</dbReference>
<feature type="transmembrane region" description="Helical" evidence="5">
    <location>
        <begin position="171"/>
        <end position="192"/>
    </location>
</feature>
<feature type="domain" description="O-antigen ligase-related" evidence="6">
    <location>
        <begin position="209"/>
        <end position="354"/>
    </location>
</feature>
<evidence type="ECO:0000259" key="7">
    <source>
        <dbReference type="Pfam" id="PF11846"/>
    </source>
</evidence>
<accession>A0A3S5AGV9</accession>
<dbReference type="PANTHER" id="PTHR37422:SF21">
    <property type="entry name" value="EXOQ-LIKE PROTEIN"/>
    <property type="match status" value="1"/>
</dbReference>
<sequence length="578" mass="64501">MQRPRSVWNTNNALAACFLGLLAASLCYLPNMGGSGLKLPLNALTYALMATMLLLICWRQPGRRTWRLSRSAAYFLPGVALLSAPLAYAPPDGYATAAWRVSALLAGCLWYCGWLQVRLAFRWRTALIALLLTLAAGQSLIALLQLFWPAWSWVPLRGTRVFGIFQQPNVLGSFIATGLALALMLAVLPGYVLRTARAERARQAGLAALLALLAALLVWVQSRAGWLGGALVLAGFWLAFRRVCAPRLQRAALAVLLGGAFGTALLLWLGETGEVRYVSHALSNQARLAMLQDTLKMIAAKPWLGWGYGRFEYAFQHFRIAQQPPTPVLEIAGHPHNEILLWWLEGGLVALAGIVLLLLGGVHLLRQALRVDRRAFSCRRRHAGEATALCLALLPMLLHSQLEYPFYLSALHWLLFMLLLAQLDRLSSRRSVLTLRRSRPLRLGVTLLCVGGLVLMLAALRAGWLLTQAERGGLRDVRPLREMSPVVAWSQQPRREFDLQTQRLLAYNQTRDEQQLTQYRDWARRYLRVRIDANVYASLIAILRYQQHSAEAERYRADAALLFPADARFSGPRQATPN</sequence>
<dbReference type="RefSeq" id="WP_326002939.1">
    <property type="nucleotide sequence ID" value="NZ_JAMWJM010000005.1"/>
</dbReference>
<keyword evidence="4 5" id="KW-0472">Membrane</keyword>
<dbReference type="InterPro" id="IPR021797">
    <property type="entry name" value="Wzy_C_2"/>
</dbReference>
<name>A0A3S5AGV9_SERRU</name>
<dbReference type="InterPro" id="IPR051533">
    <property type="entry name" value="WaaL-like"/>
</dbReference>
<feature type="domain" description="Protein glycosylation ligase" evidence="8">
    <location>
        <begin position="161"/>
        <end position="183"/>
    </location>
</feature>
<protein>
    <submittedName>
        <fullName evidence="9">Lipid A core - O-antigen ligase and related enzymes</fullName>
    </submittedName>
</protein>
<dbReference type="GO" id="GO:0016020">
    <property type="term" value="C:membrane"/>
    <property type="evidence" value="ECO:0007669"/>
    <property type="project" value="UniProtKB-SubCell"/>
</dbReference>
<feature type="transmembrane region" description="Helical" evidence="5">
    <location>
        <begin position="382"/>
        <end position="398"/>
    </location>
</feature>
<dbReference type="Pfam" id="PF15864">
    <property type="entry name" value="PglL_A"/>
    <property type="match status" value="1"/>
</dbReference>
<dbReference type="Pfam" id="PF11846">
    <property type="entry name" value="Wzy_C_2"/>
    <property type="match status" value="1"/>
</dbReference>
<feature type="transmembrane region" description="Helical" evidence="5">
    <location>
        <begin position="340"/>
        <end position="362"/>
    </location>
</feature>
<feature type="transmembrane region" description="Helical" evidence="5">
    <location>
        <begin position="226"/>
        <end position="244"/>
    </location>
</feature>
<evidence type="ECO:0000256" key="2">
    <source>
        <dbReference type="ARBA" id="ARBA00022692"/>
    </source>
</evidence>
<evidence type="ECO:0000259" key="8">
    <source>
        <dbReference type="Pfam" id="PF15864"/>
    </source>
</evidence>